<dbReference type="RefSeq" id="WP_091349870.1">
    <property type="nucleotide sequence ID" value="NZ_FOIF01000013.1"/>
</dbReference>
<dbReference type="Gene3D" id="3.40.800.10">
    <property type="entry name" value="Ureohydrolase domain"/>
    <property type="match status" value="1"/>
</dbReference>
<evidence type="ECO:0000256" key="2">
    <source>
        <dbReference type="ARBA" id="ARBA00022723"/>
    </source>
</evidence>
<organism evidence="6 7">
    <name type="scientific">Anaerobranca gottschalkii DSM 13577</name>
    <dbReference type="NCBI Taxonomy" id="1120990"/>
    <lineage>
        <taxon>Bacteria</taxon>
        <taxon>Bacillati</taxon>
        <taxon>Bacillota</taxon>
        <taxon>Clostridia</taxon>
        <taxon>Eubacteriales</taxon>
        <taxon>Proteinivoracaceae</taxon>
        <taxon>Anaerobranca</taxon>
    </lineage>
</organism>
<reference evidence="7" key="1">
    <citation type="submission" date="2016-10" db="EMBL/GenBank/DDBJ databases">
        <authorList>
            <person name="Varghese N."/>
            <person name="Submissions S."/>
        </authorList>
    </citation>
    <scope>NUCLEOTIDE SEQUENCE [LARGE SCALE GENOMIC DNA]</scope>
    <source>
        <strain evidence="7">DSM 13577</strain>
    </source>
</reference>
<feature type="binding site" evidence="4">
    <location>
        <position position="216"/>
    </location>
    <ligand>
        <name>Mn(2+)</name>
        <dbReference type="ChEBI" id="CHEBI:29035"/>
        <label>1</label>
    </ligand>
</feature>
<dbReference type="SUPFAM" id="SSF52768">
    <property type="entry name" value="Arginase/deacetylase"/>
    <property type="match status" value="1"/>
</dbReference>
<keyword evidence="7" id="KW-1185">Reference proteome</keyword>
<keyword evidence="3 5" id="KW-0378">Hydrolase</keyword>
<dbReference type="OrthoDB" id="9788689at2"/>
<feature type="binding site" evidence="4">
    <location>
        <position position="113"/>
    </location>
    <ligand>
        <name>Mn(2+)</name>
        <dbReference type="ChEBI" id="CHEBI:29035"/>
        <label>1</label>
    </ligand>
</feature>
<feature type="binding site" evidence="4">
    <location>
        <position position="138"/>
    </location>
    <ligand>
        <name>Mn(2+)</name>
        <dbReference type="ChEBI" id="CHEBI:29035"/>
        <label>1</label>
    </ligand>
</feature>
<evidence type="ECO:0000256" key="5">
    <source>
        <dbReference type="RuleBase" id="RU003684"/>
    </source>
</evidence>
<dbReference type="NCBIfam" id="TIGR01230">
    <property type="entry name" value="agmatinase"/>
    <property type="match status" value="1"/>
</dbReference>
<accession>A0A1H9ZWA0</accession>
<evidence type="ECO:0000256" key="4">
    <source>
        <dbReference type="PIRSR" id="PIRSR036979-1"/>
    </source>
</evidence>
<dbReference type="PROSITE" id="PS01053">
    <property type="entry name" value="ARGINASE_1"/>
    <property type="match status" value="1"/>
</dbReference>
<evidence type="ECO:0000256" key="3">
    <source>
        <dbReference type="ARBA" id="ARBA00022801"/>
    </source>
</evidence>
<feature type="binding site" evidence="4">
    <location>
        <position position="140"/>
    </location>
    <ligand>
        <name>Mn(2+)</name>
        <dbReference type="ChEBI" id="CHEBI:29035"/>
        <label>1</label>
    </ligand>
</feature>
<dbReference type="CDD" id="cd11593">
    <property type="entry name" value="Agmatinase-like_2"/>
    <property type="match status" value="1"/>
</dbReference>
<dbReference type="Proteomes" id="UP000243819">
    <property type="component" value="Unassembled WGS sequence"/>
</dbReference>
<dbReference type="InterPro" id="IPR006035">
    <property type="entry name" value="Ureohydrolase"/>
</dbReference>
<feature type="binding site" evidence="4">
    <location>
        <position position="218"/>
    </location>
    <ligand>
        <name>Mn(2+)</name>
        <dbReference type="ChEBI" id="CHEBI:29035"/>
        <label>1</label>
    </ligand>
</feature>
<gene>
    <name evidence="6" type="ORF">SAMN03080614_101317</name>
</gene>
<dbReference type="AlphaFoldDB" id="A0A1H9ZWA0"/>
<name>A0A1H9ZWA0_9FIRM</name>
<dbReference type="GO" id="GO:0008783">
    <property type="term" value="F:agmatinase activity"/>
    <property type="evidence" value="ECO:0007669"/>
    <property type="project" value="TreeGrafter"/>
</dbReference>
<dbReference type="InterPro" id="IPR005925">
    <property type="entry name" value="Agmatinase-rel"/>
</dbReference>
<keyword evidence="2 4" id="KW-0479">Metal-binding</keyword>
<dbReference type="InterPro" id="IPR020855">
    <property type="entry name" value="Ureohydrolase_Mn_BS"/>
</dbReference>
<dbReference type="InterPro" id="IPR023696">
    <property type="entry name" value="Ureohydrolase_dom_sf"/>
</dbReference>
<evidence type="ECO:0000313" key="7">
    <source>
        <dbReference type="Proteomes" id="UP000243819"/>
    </source>
</evidence>
<feature type="binding site" evidence="4">
    <location>
        <position position="136"/>
    </location>
    <ligand>
        <name>Mn(2+)</name>
        <dbReference type="ChEBI" id="CHEBI:29035"/>
        <label>1</label>
    </ligand>
</feature>
<keyword evidence="4" id="KW-0464">Manganese</keyword>
<dbReference type="EMBL" id="FOIF01000013">
    <property type="protein sequence ID" value="SES85147.1"/>
    <property type="molecule type" value="Genomic_DNA"/>
</dbReference>
<dbReference type="PANTHER" id="PTHR11358:SF26">
    <property type="entry name" value="GUANIDINO ACID HYDROLASE, MITOCHONDRIAL"/>
    <property type="match status" value="1"/>
</dbReference>
<evidence type="ECO:0000313" key="6">
    <source>
        <dbReference type="EMBL" id="SES85147.1"/>
    </source>
</evidence>
<evidence type="ECO:0000256" key="1">
    <source>
        <dbReference type="ARBA" id="ARBA00009227"/>
    </source>
</evidence>
<dbReference type="PROSITE" id="PS51409">
    <property type="entry name" value="ARGINASE_2"/>
    <property type="match status" value="1"/>
</dbReference>
<dbReference type="PIRSF" id="PIRSF036979">
    <property type="entry name" value="Arginase"/>
    <property type="match status" value="1"/>
</dbReference>
<dbReference type="GO" id="GO:0033389">
    <property type="term" value="P:putrescine biosynthetic process from arginine, via agmatine"/>
    <property type="evidence" value="ECO:0007669"/>
    <property type="project" value="TreeGrafter"/>
</dbReference>
<protein>
    <submittedName>
        <fullName evidence="6">Agmatinase</fullName>
    </submittedName>
</protein>
<proteinExistence type="inferred from homology"/>
<dbReference type="PANTHER" id="PTHR11358">
    <property type="entry name" value="ARGINASE/AGMATINASE"/>
    <property type="match status" value="1"/>
</dbReference>
<sequence>MGLFNNVEYTSNFIGAKDNYHQAKGVLLGAPMDYTVSFRPGSRFAAKRIREVSYNLEEYSFYCHKDLTDCPFFDAGDLALPFGNVEKSLDIIYQSVGQITKDGKIPFVIGGDHLISYACIKGVKEKYPDLAVLHFDAHADLREDYAGEKHSHATVIGKVVRDLGVKDVYQFGIRSGTKDEWEFAQKHTKLFPFTAKEPLLKVLEELKGKPIYITIDIDVVDPAFAPGTGTPEAGGITSKELLDCLKIMSSLNVVGFDIIEVAPVYDVSDITSVLAAKVIRESLLMYIK</sequence>
<dbReference type="Pfam" id="PF00491">
    <property type="entry name" value="Arginase"/>
    <property type="match status" value="1"/>
</dbReference>
<comment type="similarity">
    <text evidence="1">Belongs to the arginase family. Agmatinase subfamily.</text>
</comment>
<dbReference type="STRING" id="1120990.SAMN03080614_101317"/>
<dbReference type="GO" id="GO:0046872">
    <property type="term" value="F:metal ion binding"/>
    <property type="evidence" value="ECO:0007669"/>
    <property type="project" value="UniProtKB-KW"/>
</dbReference>
<comment type="cofactor">
    <cofactor evidence="4">
        <name>Mn(2+)</name>
        <dbReference type="ChEBI" id="CHEBI:29035"/>
    </cofactor>
    <text evidence="4">Binds 2 manganese ions per subunit.</text>
</comment>